<evidence type="ECO:0000256" key="5">
    <source>
        <dbReference type="ARBA" id="ARBA00022777"/>
    </source>
</evidence>
<reference evidence="15" key="2">
    <citation type="submission" date="2025-08" db="UniProtKB">
        <authorList>
            <consortium name="Ensembl"/>
        </authorList>
    </citation>
    <scope>IDENTIFICATION</scope>
</reference>
<comment type="catalytic activity">
    <reaction evidence="8">
        <text>L-seryl-[protein] + ATP = O-phospho-L-seryl-[protein] + ADP + H(+)</text>
        <dbReference type="Rhea" id="RHEA:17989"/>
        <dbReference type="Rhea" id="RHEA-COMP:9863"/>
        <dbReference type="Rhea" id="RHEA-COMP:11604"/>
        <dbReference type="ChEBI" id="CHEBI:15378"/>
        <dbReference type="ChEBI" id="CHEBI:29999"/>
        <dbReference type="ChEBI" id="CHEBI:30616"/>
        <dbReference type="ChEBI" id="CHEBI:83421"/>
        <dbReference type="ChEBI" id="CHEBI:456216"/>
        <dbReference type="EC" id="2.7.11.1"/>
    </reaction>
</comment>
<dbReference type="InterPro" id="IPR011009">
    <property type="entry name" value="Kinase-like_dom_sf"/>
</dbReference>
<keyword evidence="2 12" id="KW-0723">Serine/threonine-protein kinase</keyword>
<evidence type="ECO:0000256" key="4">
    <source>
        <dbReference type="ARBA" id="ARBA00022741"/>
    </source>
</evidence>
<evidence type="ECO:0000256" key="10">
    <source>
        <dbReference type="ARBA" id="ARBA00078273"/>
    </source>
</evidence>
<evidence type="ECO:0000256" key="6">
    <source>
        <dbReference type="ARBA" id="ARBA00022840"/>
    </source>
</evidence>
<evidence type="ECO:0000256" key="8">
    <source>
        <dbReference type="ARBA" id="ARBA00048679"/>
    </source>
</evidence>
<dbReference type="PROSITE" id="PS50011">
    <property type="entry name" value="PROTEIN_KINASE_DOM"/>
    <property type="match status" value="1"/>
</dbReference>
<evidence type="ECO:0000256" key="7">
    <source>
        <dbReference type="ARBA" id="ARBA00047899"/>
    </source>
</evidence>
<keyword evidence="16" id="KW-1185">Reference proteome</keyword>
<organism evidence="15 16">
    <name type="scientific">Pongo abelii</name>
    <name type="common">Sumatran orangutan</name>
    <name type="synonym">Pongo pygmaeus abelii</name>
    <dbReference type="NCBI Taxonomy" id="9601"/>
    <lineage>
        <taxon>Eukaryota</taxon>
        <taxon>Metazoa</taxon>
        <taxon>Chordata</taxon>
        <taxon>Craniata</taxon>
        <taxon>Vertebrata</taxon>
        <taxon>Euteleostomi</taxon>
        <taxon>Mammalia</taxon>
        <taxon>Eutheria</taxon>
        <taxon>Euarchontoglires</taxon>
        <taxon>Primates</taxon>
        <taxon>Haplorrhini</taxon>
        <taxon>Catarrhini</taxon>
        <taxon>Hominidae</taxon>
        <taxon>Pongo</taxon>
    </lineage>
</organism>
<dbReference type="PROSITE" id="PS00108">
    <property type="entry name" value="PROTEIN_KINASE_ST"/>
    <property type="match status" value="1"/>
</dbReference>
<dbReference type="PROSITE" id="PS00107">
    <property type="entry name" value="PROTEIN_KINASE_ATP"/>
    <property type="match status" value="1"/>
</dbReference>
<dbReference type="Pfam" id="PF00069">
    <property type="entry name" value="Pkinase"/>
    <property type="match status" value="1"/>
</dbReference>
<proteinExistence type="inferred from homology"/>
<evidence type="ECO:0000256" key="1">
    <source>
        <dbReference type="ARBA" id="ARBA00012513"/>
    </source>
</evidence>
<dbReference type="SMART" id="SM00220">
    <property type="entry name" value="S_TKc"/>
    <property type="match status" value="1"/>
</dbReference>
<evidence type="ECO:0000256" key="12">
    <source>
        <dbReference type="RuleBase" id="RU000304"/>
    </source>
</evidence>
<dbReference type="GeneTree" id="ENSGT00940000161663"/>
<dbReference type="SUPFAM" id="SSF56112">
    <property type="entry name" value="Protein kinase-like (PK-like)"/>
    <property type="match status" value="1"/>
</dbReference>
<sequence length="415" mass="46168">MRFQNDVVWDDLRLRGAGSRWWSNWEERGLEAEMPGKQSEEGPAEAGASEDSGEEGLGGLTLEELQQGQEAARALEDMMTLSAQTLVRAEVDELYEEVRPLGQGRYGRVLLVIHRQKGTPLALKQLPKPRTSLRGFLYEFCVGLSLGAHSAIVTAYGIGIESAHSYSFLTEPVLHGDLMAFIQPKVGLPQPAVHRCAAQLASALEYIHARGLVYRDLKPENILVCDPDCRRFKLTDFGHTRPRGTLLRLAGPPIPYTAPELCAPPPLPEGLPIQPALDAWALGVLLFCLLTGYFPWDQPLAEADPFYEDFLIWQASGQPQDRPQPWFGLAPAADALLWGLLDPHPRRRSAAAFLSWSMRASDLCVSLHTCRHLPQGLRPPRGSRYLRPPSPGPLHLLFARDPLGSSRHPLHFYFF</sequence>
<dbReference type="GO" id="GO:0005524">
    <property type="term" value="F:ATP binding"/>
    <property type="evidence" value="ECO:0007669"/>
    <property type="project" value="UniProtKB-UniRule"/>
</dbReference>
<evidence type="ECO:0000256" key="2">
    <source>
        <dbReference type="ARBA" id="ARBA00022527"/>
    </source>
</evidence>
<evidence type="ECO:0000256" key="13">
    <source>
        <dbReference type="SAM" id="MobiDB-lite"/>
    </source>
</evidence>
<keyword evidence="5" id="KW-0418">Kinase</keyword>
<comment type="similarity">
    <text evidence="12">Belongs to the protein kinase superfamily.</text>
</comment>
<dbReference type="PANTHER" id="PTHR24359:SF34">
    <property type="entry name" value="PROTEIN KINASE DOMAIN-CONTAINING PROTEIN"/>
    <property type="match status" value="1"/>
</dbReference>
<keyword evidence="3" id="KW-0808">Transferase</keyword>
<dbReference type="PANTHER" id="PTHR24359">
    <property type="entry name" value="SERINE/THREONINE-PROTEIN KINASE SBK1"/>
    <property type="match status" value="1"/>
</dbReference>
<accession>A0A2J8R3H3</accession>
<dbReference type="InterPro" id="IPR000719">
    <property type="entry name" value="Prot_kinase_dom"/>
</dbReference>
<dbReference type="Ensembl" id="ENSPPYT00000012269.2">
    <property type="protein sequence ID" value="ENSPPYP00000011814.2"/>
    <property type="gene ID" value="ENSPPYG00000010551.2"/>
</dbReference>
<evidence type="ECO:0000259" key="14">
    <source>
        <dbReference type="PROSITE" id="PS50011"/>
    </source>
</evidence>
<dbReference type="InParanoid" id="A0A2J8R3H3"/>
<dbReference type="FunCoup" id="A0A2J8R3H3">
    <property type="interactions" value="202"/>
</dbReference>
<keyword evidence="4 11" id="KW-0547">Nucleotide-binding</keyword>
<reference evidence="15" key="3">
    <citation type="submission" date="2025-09" db="UniProtKB">
        <authorList>
            <consortium name="Ensembl"/>
        </authorList>
    </citation>
    <scope>IDENTIFICATION</scope>
</reference>
<dbReference type="OMA" id="NTSASYC"/>
<dbReference type="GO" id="GO:0004674">
    <property type="term" value="F:protein serine/threonine kinase activity"/>
    <property type="evidence" value="ECO:0007669"/>
    <property type="project" value="UniProtKB-KW"/>
</dbReference>
<dbReference type="AlphaFoldDB" id="A0A2J8R3H3"/>
<reference evidence="15 16" key="1">
    <citation type="submission" date="2008-02" db="EMBL/GenBank/DDBJ databases">
        <title>A 6x draft sequence assembly of the Pongo pygmaeus abelii genome.</title>
        <authorList>
            <person name="Wilson R.K."/>
            <person name="Mardis E."/>
        </authorList>
    </citation>
    <scope>NUCLEOTIDE SEQUENCE [LARGE SCALE GENOMIC DNA]</scope>
</reference>
<name>A0A2J8R3H3_PONAB</name>
<dbReference type="FunFam" id="1.10.510.10:FF:000515">
    <property type="entry name" value="serine/threonine-protein kinase SBK2"/>
    <property type="match status" value="1"/>
</dbReference>
<evidence type="ECO:0000313" key="16">
    <source>
        <dbReference type="Proteomes" id="UP000001595"/>
    </source>
</evidence>
<evidence type="ECO:0000256" key="11">
    <source>
        <dbReference type="PROSITE-ProRule" id="PRU10141"/>
    </source>
</evidence>
<keyword evidence="6 11" id="KW-0067">ATP-binding</keyword>
<dbReference type="EC" id="2.7.11.1" evidence="1"/>
<comment type="catalytic activity">
    <reaction evidence="7">
        <text>L-threonyl-[protein] + ATP = O-phospho-L-threonyl-[protein] + ADP + H(+)</text>
        <dbReference type="Rhea" id="RHEA:46608"/>
        <dbReference type="Rhea" id="RHEA-COMP:11060"/>
        <dbReference type="Rhea" id="RHEA-COMP:11605"/>
        <dbReference type="ChEBI" id="CHEBI:15378"/>
        <dbReference type="ChEBI" id="CHEBI:30013"/>
        <dbReference type="ChEBI" id="CHEBI:30616"/>
        <dbReference type="ChEBI" id="CHEBI:61977"/>
        <dbReference type="ChEBI" id="CHEBI:456216"/>
        <dbReference type="EC" id="2.7.11.1"/>
    </reaction>
</comment>
<evidence type="ECO:0000313" key="15">
    <source>
        <dbReference type="Ensembl" id="ENSPPYP00000011814.2"/>
    </source>
</evidence>
<dbReference type="InterPro" id="IPR008271">
    <property type="entry name" value="Ser/Thr_kinase_AS"/>
</dbReference>
<accession>H2P0L4</accession>
<feature type="binding site" evidence="11">
    <location>
        <position position="124"/>
    </location>
    <ligand>
        <name>ATP</name>
        <dbReference type="ChEBI" id="CHEBI:30616"/>
    </ligand>
</feature>
<dbReference type="Gene3D" id="1.10.510.10">
    <property type="entry name" value="Transferase(Phosphotransferase) domain 1"/>
    <property type="match status" value="1"/>
</dbReference>
<feature type="domain" description="Protein kinase" evidence="14">
    <location>
        <begin position="95"/>
        <end position="363"/>
    </location>
</feature>
<dbReference type="InterPro" id="IPR017441">
    <property type="entry name" value="Protein_kinase_ATP_BS"/>
</dbReference>
<evidence type="ECO:0000256" key="9">
    <source>
        <dbReference type="ARBA" id="ARBA00071613"/>
    </source>
</evidence>
<protein>
    <recommendedName>
        <fullName evidence="9">Serine/threonine-protein kinase SBK2</fullName>
        <ecNumber evidence="1">2.7.11.1</ecNumber>
    </recommendedName>
    <alternativeName>
        <fullName evidence="10">SH3 domain-binding kinase family member 2</fullName>
    </alternativeName>
</protein>
<dbReference type="Proteomes" id="UP000001595">
    <property type="component" value="Chromosome 19"/>
</dbReference>
<evidence type="ECO:0000256" key="3">
    <source>
        <dbReference type="ARBA" id="ARBA00022679"/>
    </source>
</evidence>
<feature type="region of interest" description="Disordered" evidence="13">
    <location>
        <begin position="30"/>
        <end position="56"/>
    </location>
</feature>